<protein>
    <recommendedName>
        <fullName evidence="4">Nuclear matrix protein</fullName>
    </recommendedName>
</protein>
<feature type="region of interest" description="Disordered" evidence="1">
    <location>
        <begin position="225"/>
        <end position="271"/>
    </location>
</feature>
<proteinExistence type="predicted"/>
<gene>
    <name evidence="2" type="ORF">L873DRAFT_1811344</name>
</gene>
<dbReference type="PANTHER" id="PTHR13265:SF0">
    <property type="entry name" value="HPR1"/>
    <property type="match status" value="1"/>
</dbReference>
<feature type="compositionally biased region" description="Low complexity" evidence="1">
    <location>
        <begin position="671"/>
        <end position="682"/>
    </location>
</feature>
<feature type="compositionally biased region" description="Pro residues" evidence="1">
    <location>
        <begin position="683"/>
        <end position="695"/>
    </location>
</feature>
<feature type="compositionally biased region" description="Polar residues" evidence="1">
    <location>
        <begin position="660"/>
        <end position="670"/>
    </location>
</feature>
<dbReference type="Pfam" id="PF11957">
    <property type="entry name" value="efThoc1"/>
    <property type="match status" value="1"/>
</dbReference>
<organism evidence="2 3">
    <name type="scientific">Choiromyces venosus 120613-1</name>
    <dbReference type="NCBI Taxonomy" id="1336337"/>
    <lineage>
        <taxon>Eukaryota</taxon>
        <taxon>Fungi</taxon>
        <taxon>Dikarya</taxon>
        <taxon>Ascomycota</taxon>
        <taxon>Pezizomycotina</taxon>
        <taxon>Pezizomycetes</taxon>
        <taxon>Pezizales</taxon>
        <taxon>Tuberaceae</taxon>
        <taxon>Choiromyces</taxon>
    </lineage>
</organism>
<dbReference type="OrthoDB" id="10257415at2759"/>
<feature type="compositionally biased region" description="Basic and acidic residues" evidence="1">
    <location>
        <begin position="650"/>
        <end position="659"/>
    </location>
</feature>
<dbReference type="AlphaFoldDB" id="A0A3N4JJ83"/>
<feature type="compositionally biased region" description="Basic and acidic residues" evidence="1">
    <location>
        <begin position="260"/>
        <end position="271"/>
    </location>
</feature>
<evidence type="ECO:0000313" key="3">
    <source>
        <dbReference type="Proteomes" id="UP000276215"/>
    </source>
</evidence>
<sequence length="701" mass="78074">MSPTLLPDGTSASKTVDQLSSLLWQILSSVNKTHLEPPLVESDFGPELLARIKLLRSSPDELYKNSLDTAFKGALYDLVTKNDAINTTTLPVFCNLLDLSLVLAELEISGAGLPLDLIEELFDSQTIPSCECLFQYLESRIDRVTAGVEGGKGKALILLRLCNELLKRLSKTEDTIFCGRILIFLSKSFPIGERSGVNLRGDFNVDNVTVYDDILQEPPAVVDGMELDTKDDMEVDPKTEESVTGTGEADIGSARSPKRQKVDAGQDTSHKEPTILDANTLYPIFWSLQHDFADPPRLFIKENLEKFKVGLEATMAKFKKAEDDSIKTTGKVDVANGPKKTDEKKPGVTVGEKRKHIDAGDDDIKGEGFNPKYLTSRELFELEISDLTFRRHVLVQALILIDFLLSLTPQTKEKWKDLKTPNRSVQYAFTLGPEDEKWAATTKEQILRSLEPDVQGRLFTRTIKTVLIREQNWVRWKAESCHPFDMPPLDDADIEDAKQKAAKACEIPESYKYTMGTPALNSLWKATGDIIGLEGLADPTRHNLPSPESFRQPVKDAELELLDAMFPDDIELAQTKKFTNTWKALRLASRDRFHIFNKFDDKFDEKRNDLEMLFEVEEKAKEEARARVNQQQTPVITTAAAAAVTTPTKPQEKALEVNDRNSLSNPNVDNSTSTPSSSAPAPAQIPTPATTPIPTAPITNT</sequence>
<feature type="compositionally biased region" description="Basic and acidic residues" evidence="1">
    <location>
        <begin position="227"/>
        <end position="241"/>
    </location>
</feature>
<reference evidence="2 3" key="1">
    <citation type="journal article" date="2018" name="Nat. Ecol. Evol.">
        <title>Pezizomycetes genomes reveal the molecular basis of ectomycorrhizal truffle lifestyle.</title>
        <authorList>
            <person name="Murat C."/>
            <person name="Payen T."/>
            <person name="Noel B."/>
            <person name="Kuo A."/>
            <person name="Morin E."/>
            <person name="Chen J."/>
            <person name="Kohler A."/>
            <person name="Krizsan K."/>
            <person name="Balestrini R."/>
            <person name="Da Silva C."/>
            <person name="Montanini B."/>
            <person name="Hainaut M."/>
            <person name="Levati E."/>
            <person name="Barry K.W."/>
            <person name="Belfiori B."/>
            <person name="Cichocki N."/>
            <person name="Clum A."/>
            <person name="Dockter R.B."/>
            <person name="Fauchery L."/>
            <person name="Guy J."/>
            <person name="Iotti M."/>
            <person name="Le Tacon F."/>
            <person name="Lindquist E.A."/>
            <person name="Lipzen A."/>
            <person name="Malagnac F."/>
            <person name="Mello A."/>
            <person name="Molinier V."/>
            <person name="Miyauchi S."/>
            <person name="Poulain J."/>
            <person name="Riccioni C."/>
            <person name="Rubini A."/>
            <person name="Sitrit Y."/>
            <person name="Splivallo R."/>
            <person name="Traeger S."/>
            <person name="Wang M."/>
            <person name="Zifcakova L."/>
            <person name="Wipf D."/>
            <person name="Zambonelli A."/>
            <person name="Paolocci F."/>
            <person name="Nowrousian M."/>
            <person name="Ottonello S."/>
            <person name="Baldrian P."/>
            <person name="Spatafora J.W."/>
            <person name="Henrissat B."/>
            <person name="Nagy L.G."/>
            <person name="Aury J.M."/>
            <person name="Wincker P."/>
            <person name="Grigoriev I.V."/>
            <person name="Bonfante P."/>
            <person name="Martin F.M."/>
        </authorList>
    </citation>
    <scope>NUCLEOTIDE SEQUENCE [LARGE SCALE GENOMIC DNA]</scope>
    <source>
        <strain evidence="2 3">120613-1</strain>
    </source>
</reference>
<dbReference type="InterPro" id="IPR021861">
    <property type="entry name" value="THO_THOC1"/>
</dbReference>
<dbReference type="STRING" id="1336337.A0A3N4JJ83"/>
<evidence type="ECO:0000256" key="1">
    <source>
        <dbReference type="SAM" id="MobiDB-lite"/>
    </source>
</evidence>
<dbReference type="GO" id="GO:0000445">
    <property type="term" value="C:THO complex part of transcription export complex"/>
    <property type="evidence" value="ECO:0007669"/>
    <property type="project" value="TreeGrafter"/>
</dbReference>
<dbReference type="EMBL" id="ML120414">
    <property type="protein sequence ID" value="RPA96480.1"/>
    <property type="molecule type" value="Genomic_DNA"/>
</dbReference>
<evidence type="ECO:0008006" key="4">
    <source>
        <dbReference type="Google" id="ProtNLM"/>
    </source>
</evidence>
<accession>A0A3N4JJ83</accession>
<dbReference type="Proteomes" id="UP000276215">
    <property type="component" value="Unassembled WGS sequence"/>
</dbReference>
<feature type="region of interest" description="Disordered" evidence="1">
    <location>
        <begin position="641"/>
        <end position="701"/>
    </location>
</feature>
<dbReference type="PANTHER" id="PTHR13265">
    <property type="entry name" value="THO COMPLEX SUBUNIT 1"/>
    <property type="match status" value="1"/>
</dbReference>
<keyword evidence="3" id="KW-1185">Reference proteome</keyword>
<name>A0A3N4JJ83_9PEZI</name>
<evidence type="ECO:0000313" key="2">
    <source>
        <dbReference type="EMBL" id="RPA96480.1"/>
    </source>
</evidence>
<dbReference type="GO" id="GO:0006406">
    <property type="term" value="P:mRNA export from nucleus"/>
    <property type="evidence" value="ECO:0007669"/>
    <property type="project" value="TreeGrafter"/>
</dbReference>